<dbReference type="InterPro" id="IPR011990">
    <property type="entry name" value="TPR-like_helical_dom_sf"/>
</dbReference>
<dbReference type="Proteomes" id="UP001642483">
    <property type="component" value="Unassembled WGS sequence"/>
</dbReference>
<dbReference type="EMBL" id="CAWYQH010000090">
    <property type="protein sequence ID" value="CAK8681803.1"/>
    <property type="molecule type" value="Genomic_DNA"/>
</dbReference>
<sequence>MKQKKDDEAYGLLNKLYNFGPSVCIAPILMNYYVTLLKTERGDESEKVREELTNTIKNEINSTARECQLLGDKFRKDKEHHKALLFYQIAAESICLHHIETIERMVGDHEARHRSLLQQVQLMIRRLGEEEASKTEVYGGALNNLGTSYLYLRQPDDAIEAFCKAIEAKMRAEDYDTEAEKVADVEMSVPALSMAEEMKTEMEPTLLED</sequence>
<dbReference type="Gene3D" id="1.25.40.10">
    <property type="entry name" value="Tetratricopeptide repeat domain"/>
    <property type="match status" value="1"/>
</dbReference>
<reference evidence="2 3" key="1">
    <citation type="submission" date="2024-02" db="EMBL/GenBank/DDBJ databases">
        <authorList>
            <person name="Daric V."/>
            <person name="Darras S."/>
        </authorList>
    </citation>
    <scope>NUCLEOTIDE SEQUENCE [LARGE SCALE GENOMIC DNA]</scope>
</reference>
<dbReference type="SUPFAM" id="SSF48452">
    <property type="entry name" value="TPR-like"/>
    <property type="match status" value="1"/>
</dbReference>
<comment type="caution">
    <text evidence="2">The sequence shown here is derived from an EMBL/GenBank/DDBJ whole genome shotgun (WGS) entry which is preliminary data.</text>
</comment>
<feature type="repeat" description="TPR" evidence="1">
    <location>
        <begin position="139"/>
        <end position="172"/>
    </location>
</feature>
<evidence type="ECO:0000313" key="3">
    <source>
        <dbReference type="Proteomes" id="UP001642483"/>
    </source>
</evidence>
<name>A0ABP0FQA4_CLALP</name>
<accession>A0ABP0FQA4</accession>
<keyword evidence="3" id="KW-1185">Reference proteome</keyword>
<evidence type="ECO:0000313" key="2">
    <source>
        <dbReference type="EMBL" id="CAK8681803.1"/>
    </source>
</evidence>
<dbReference type="PROSITE" id="PS50005">
    <property type="entry name" value="TPR"/>
    <property type="match status" value="1"/>
</dbReference>
<organism evidence="2 3">
    <name type="scientific">Clavelina lepadiformis</name>
    <name type="common">Light-bulb sea squirt</name>
    <name type="synonym">Ascidia lepadiformis</name>
    <dbReference type="NCBI Taxonomy" id="159417"/>
    <lineage>
        <taxon>Eukaryota</taxon>
        <taxon>Metazoa</taxon>
        <taxon>Chordata</taxon>
        <taxon>Tunicata</taxon>
        <taxon>Ascidiacea</taxon>
        <taxon>Aplousobranchia</taxon>
        <taxon>Clavelinidae</taxon>
        <taxon>Clavelina</taxon>
    </lineage>
</organism>
<dbReference type="InterPro" id="IPR019734">
    <property type="entry name" value="TPR_rpt"/>
</dbReference>
<evidence type="ECO:0000256" key="1">
    <source>
        <dbReference type="PROSITE-ProRule" id="PRU00339"/>
    </source>
</evidence>
<proteinExistence type="predicted"/>
<gene>
    <name evidence="2" type="ORF">CVLEPA_LOCUS12041</name>
</gene>
<keyword evidence="1" id="KW-0802">TPR repeat</keyword>
<protein>
    <submittedName>
        <fullName evidence="2">Uncharacterized protein</fullName>
    </submittedName>
</protein>